<gene>
    <name evidence="10" type="ORF">J0M35_05855</name>
</gene>
<dbReference type="PROSITE" id="PS50011">
    <property type="entry name" value="PROTEIN_KINASE_DOM"/>
    <property type="match status" value="1"/>
</dbReference>
<dbReference type="Proteomes" id="UP000664277">
    <property type="component" value="Unassembled WGS sequence"/>
</dbReference>
<feature type="domain" description="Protein kinase" evidence="9">
    <location>
        <begin position="145"/>
        <end position="416"/>
    </location>
</feature>
<accession>A0A8J7PL75</accession>
<feature type="transmembrane region" description="Helical" evidence="8">
    <location>
        <begin position="451"/>
        <end position="472"/>
    </location>
</feature>
<evidence type="ECO:0000256" key="1">
    <source>
        <dbReference type="ARBA" id="ARBA00012513"/>
    </source>
</evidence>
<evidence type="ECO:0000259" key="9">
    <source>
        <dbReference type="PROSITE" id="PS50011"/>
    </source>
</evidence>
<evidence type="ECO:0000256" key="7">
    <source>
        <dbReference type="SAM" id="MobiDB-lite"/>
    </source>
</evidence>
<dbReference type="InterPro" id="IPR017441">
    <property type="entry name" value="Protein_kinase_ATP_BS"/>
</dbReference>
<dbReference type="EMBL" id="JAFLCK010000006">
    <property type="protein sequence ID" value="MBN8659867.1"/>
    <property type="molecule type" value="Genomic_DNA"/>
</dbReference>
<keyword evidence="8" id="KW-0472">Membrane</keyword>
<keyword evidence="2" id="KW-0808">Transferase</keyword>
<dbReference type="SUPFAM" id="SSF52047">
    <property type="entry name" value="RNI-like"/>
    <property type="match status" value="1"/>
</dbReference>
<dbReference type="SMART" id="SM00220">
    <property type="entry name" value="S_TKc"/>
    <property type="match status" value="1"/>
</dbReference>
<keyword evidence="8" id="KW-0812">Transmembrane</keyword>
<dbReference type="PANTHER" id="PTHR43289">
    <property type="entry name" value="MITOGEN-ACTIVATED PROTEIN KINASE KINASE KINASE 20-RELATED"/>
    <property type="match status" value="1"/>
</dbReference>
<proteinExistence type="predicted"/>
<dbReference type="SUPFAM" id="SSF56112">
    <property type="entry name" value="Protein kinase-like (PK-like)"/>
    <property type="match status" value="1"/>
</dbReference>
<keyword evidence="4 10" id="KW-0418">Kinase</keyword>
<feature type="binding site" evidence="6">
    <location>
        <position position="174"/>
    </location>
    <ligand>
        <name>ATP</name>
        <dbReference type="ChEBI" id="CHEBI:30616"/>
    </ligand>
</feature>
<dbReference type="Gene3D" id="3.30.200.20">
    <property type="entry name" value="Phosphorylase Kinase, domain 1"/>
    <property type="match status" value="1"/>
</dbReference>
<dbReference type="Gene3D" id="1.10.510.10">
    <property type="entry name" value="Transferase(Phosphotransferase) domain 1"/>
    <property type="match status" value="1"/>
</dbReference>
<evidence type="ECO:0000256" key="8">
    <source>
        <dbReference type="SAM" id="Phobius"/>
    </source>
</evidence>
<dbReference type="PANTHER" id="PTHR43289:SF6">
    <property type="entry name" value="SERINE_THREONINE-PROTEIN KINASE NEKL-3"/>
    <property type="match status" value="1"/>
</dbReference>
<dbReference type="InterPro" id="IPR011009">
    <property type="entry name" value="Kinase-like_dom_sf"/>
</dbReference>
<dbReference type="GO" id="GO:0004674">
    <property type="term" value="F:protein serine/threonine kinase activity"/>
    <property type="evidence" value="ECO:0007669"/>
    <property type="project" value="UniProtKB-KW"/>
</dbReference>
<evidence type="ECO:0000256" key="5">
    <source>
        <dbReference type="ARBA" id="ARBA00022840"/>
    </source>
</evidence>
<feature type="region of interest" description="Disordered" evidence="7">
    <location>
        <begin position="424"/>
        <end position="443"/>
    </location>
</feature>
<dbReference type="AlphaFoldDB" id="A0A8J7PL75"/>
<organism evidence="10 11">
    <name type="scientific">Candidatus Obscuribacter phosphatis</name>
    <dbReference type="NCBI Taxonomy" id="1906157"/>
    <lineage>
        <taxon>Bacteria</taxon>
        <taxon>Bacillati</taxon>
        <taxon>Candidatus Melainabacteria</taxon>
        <taxon>Candidatus Obscuribacterales</taxon>
        <taxon>Candidatus Obscuribacteraceae</taxon>
        <taxon>Candidatus Obscuribacter</taxon>
    </lineage>
</organism>
<protein>
    <recommendedName>
        <fullName evidence="1">non-specific serine/threonine protein kinase</fullName>
        <ecNumber evidence="1">2.7.11.1</ecNumber>
    </recommendedName>
</protein>
<keyword evidence="8" id="KW-1133">Transmembrane helix</keyword>
<evidence type="ECO:0000256" key="4">
    <source>
        <dbReference type="ARBA" id="ARBA00022777"/>
    </source>
</evidence>
<feature type="compositionally biased region" description="Polar residues" evidence="7">
    <location>
        <begin position="430"/>
        <end position="443"/>
    </location>
</feature>
<keyword evidence="5 6" id="KW-0067">ATP-binding</keyword>
<dbReference type="Pfam" id="PF00069">
    <property type="entry name" value="Pkinase"/>
    <property type="match status" value="1"/>
</dbReference>
<dbReference type="PROSITE" id="PS00108">
    <property type="entry name" value="PROTEIN_KINASE_ST"/>
    <property type="match status" value="1"/>
</dbReference>
<keyword evidence="3 6" id="KW-0547">Nucleotide-binding</keyword>
<evidence type="ECO:0000313" key="10">
    <source>
        <dbReference type="EMBL" id="MBN8659867.1"/>
    </source>
</evidence>
<dbReference type="GO" id="GO:0005524">
    <property type="term" value="F:ATP binding"/>
    <property type="evidence" value="ECO:0007669"/>
    <property type="project" value="UniProtKB-UniRule"/>
</dbReference>
<dbReference type="InterPro" id="IPR000719">
    <property type="entry name" value="Prot_kinase_dom"/>
</dbReference>
<evidence type="ECO:0000256" key="6">
    <source>
        <dbReference type="PROSITE-ProRule" id="PRU10141"/>
    </source>
</evidence>
<dbReference type="EC" id="2.7.11.1" evidence="1"/>
<dbReference type="PROSITE" id="PS00107">
    <property type="entry name" value="PROTEIN_KINASE_ATP"/>
    <property type="match status" value="1"/>
</dbReference>
<reference evidence="10" key="1">
    <citation type="submission" date="2021-02" db="EMBL/GenBank/DDBJ databases">
        <title>Genome-Resolved Metagenomics of a Microbial Community Performing Photosynthetic Biological Nutrient Removal.</title>
        <authorList>
            <person name="Mcdaniel E.A."/>
        </authorList>
    </citation>
    <scope>NUCLEOTIDE SEQUENCE</scope>
    <source>
        <strain evidence="10">UWPOB_OBS1</strain>
    </source>
</reference>
<dbReference type="InterPro" id="IPR008271">
    <property type="entry name" value="Ser/Thr_kinase_AS"/>
</dbReference>
<evidence type="ECO:0000313" key="11">
    <source>
        <dbReference type="Proteomes" id="UP000664277"/>
    </source>
</evidence>
<sequence length="818" mass="90682">MPDSRLCPKCKLRIIDPERLGSLTSFVLLDLSCQCNSLSHGVDLHKALLPRQSSQNSLCLKCNKLIVKLSKQGSLTNFLFQSNRCHCKVPQPAKDAGRQLTTRFKGDSNLEKRRIFRAAKLTRVAGSRKQLAETIKEGQVVAGTYKLLDKIGEGGMGSIYKAKHIALGRTCAVKFLNPGLLSRDSFERFQEEARISASLNHPSICTIYDLGLHQGLLPYYAMDFIKGSNLEEVVHRHGPLSSGAALELYAEICEALAYAHRRSIIHKDLKPANFMLFHETNGKMGVKILDFGIAEFSDKESQENQEDGQAVSEVSGSAAYMSPEQFRGEKLDKRTDIYSIGASIYETLTGTPPFDYYDYESLEEAHLNEDPETMSERTGLDFPSQVEAIVAKCLKKSPADRYQNASELVIDLRRVLEGKALQFARAPRGTGSQPESQAESQTEIGTNKKTFALIFASALVLFIAPVALFYLLNLSHNNAEKKTTFKTTNALERHISHSPLASEASKFMFGNPSGVEKLAEEFCKQEIKPYRQNDGEDGDRIFVFPKDFTLGDICVLKPGANAVSHTIPANGRVKIKRDDNIVYKPDDIVFKYKKLYSGFKSGDFAQLCVNESPQAMEPNNLGFLASVKGIKRIVFSDCPDDGGEVAKALKEFKDLRSLEFKTCRIDLSKLKSADLPADINYFGYFEDCPIETFAPPIAAFKGRKLLGLYIPLTGNDLQTLAQSVSVNILTLRNLQLNDDVVRTLGKVKGLKKLIVVGLVYRQGLEKTLEKLPSLEGLHIQVLNQMKPNDIASLKAAMVKRAGKDAVLQLISKGLEPDT</sequence>
<evidence type="ECO:0000256" key="2">
    <source>
        <dbReference type="ARBA" id="ARBA00022679"/>
    </source>
</evidence>
<evidence type="ECO:0000256" key="3">
    <source>
        <dbReference type="ARBA" id="ARBA00022741"/>
    </source>
</evidence>
<name>A0A8J7PL75_9BACT</name>
<comment type="caution">
    <text evidence="10">The sequence shown here is derived from an EMBL/GenBank/DDBJ whole genome shotgun (WGS) entry which is preliminary data.</text>
</comment>
<keyword evidence="10" id="KW-0723">Serine/threonine-protein kinase</keyword>
<dbReference type="CDD" id="cd14014">
    <property type="entry name" value="STKc_PknB_like"/>
    <property type="match status" value="1"/>
</dbReference>